<evidence type="ECO:0000256" key="1">
    <source>
        <dbReference type="SAM" id="MobiDB-lite"/>
    </source>
</evidence>
<dbReference type="EMBL" id="BNDW01000004">
    <property type="protein sequence ID" value="GHI18992.1"/>
    <property type="molecule type" value="Genomic_DNA"/>
</dbReference>
<evidence type="ECO:0000313" key="2">
    <source>
        <dbReference type="EMBL" id="GHI18992.1"/>
    </source>
</evidence>
<dbReference type="Proteomes" id="UP001052739">
    <property type="component" value="Unassembled WGS sequence"/>
</dbReference>
<feature type="region of interest" description="Disordered" evidence="1">
    <location>
        <begin position="160"/>
        <end position="179"/>
    </location>
</feature>
<protein>
    <submittedName>
        <fullName evidence="2">Uncharacterized protein</fullName>
    </submittedName>
</protein>
<organism evidence="2 3">
    <name type="scientific">Streptomyces hydrogenans</name>
    <dbReference type="NCBI Taxonomy" id="1873719"/>
    <lineage>
        <taxon>Bacteria</taxon>
        <taxon>Bacillati</taxon>
        <taxon>Actinomycetota</taxon>
        <taxon>Actinomycetes</taxon>
        <taxon>Kitasatosporales</taxon>
        <taxon>Streptomycetaceae</taxon>
        <taxon>Streptomyces</taxon>
    </lineage>
</organism>
<sequence length="179" mass="17994">MASLGRVACLDTSWDLAPAHVTGRQGTAARSPKKGGRSRGRPGPTATGPPSAPHGPSPTTRPPPTSLPRSGAPPGAAALGTAAALTPVPTQGPCRDRNRGTGPFAYPSTLCDARHTKIPCNAYNQRRGPVVIYAATPKSRKGAALGGGCSALSVCPAPSPSGFVRPARPRAVRTSPAGP</sequence>
<feature type="compositionally biased region" description="Low complexity" evidence="1">
    <location>
        <begin position="67"/>
        <end position="87"/>
    </location>
</feature>
<gene>
    <name evidence="2" type="ORF">Shyd_03630</name>
</gene>
<evidence type="ECO:0000313" key="3">
    <source>
        <dbReference type="Proteomes" id="UP001052739"/>
    </source>
</evidence>
<name>A0ABQ3P1U6_9ACTN</name>
<feature type="compositionally biased region" description="Basic residues" evidence="1">
    <location>
        <begin position="31"/>
        <end position="40"/>
    </location>
</feature>
<proteinExistence type="predicted"/>
<keyword evidence="3" id="KW-1185">Reference proteome</keyword>
<accession>A0ABQ3P1U6</accession>
<feature type="region of interest" description="Disordered" evidence="1">
    <location>
        <begin position="10"/>
        <end position="101"/>
    </location>
</feature>
<comment type="caution">
    <text evidence="2">The sequence shown here is derived from an EMBL/GenBank/DDBJ whole genome shotgun (WGS) entry which is preliminary data.</text>
</comment>
<feature type="compositionally biased region" description="Pro residues" evidence="1">
    <location>
        <begin position="50"/>
        <end position="66"/>
    </location>
</feature>
<reference evidence="2" key="1">
    <citation type="submission" date="2024-05" db="EMBL/GenBank/DDBJ databases">
        <title>Whole genome shotgun sequence of Streptomyces hydrogenans NBRC 13475.</title>
        <authorList>
            <person name="Komaki H."/>
            <person name="Tamura T."/>
        </authorList>
    </citation>
    <scope>NUCLEOTIDE SEQUENCE</scope>
    <source>
        <strain evidence="2">NBRC 13475</strain>
    </source>
</reference>